<feature type="chain" id="PRO_5035209190" evidence="2">
    <location>
        <begin position="25"/>
        <end position="154"/>
    </location>
</feature>
<protein>
    <submittedName>
        <fullName evidence="3">Uncharacterized protein</fullName>
    </submittedName>
</protein>
<name>A0A8J5JEX2_HOMAM</name>
<evidence type="ECO:0000313" key="4">
    <source>
        <dbReference type="Proteomes" id="UP000747542"/>
    </source>
</evidence>
<organism evidence="3 4">
    <name type="scientific">Homarus americanus</name>
    <name type="common">American lobster</name>
    <dbReference type="NCBI Taxonomy" id="6706"/>
    <lineage>
        <taxon>Eukaryota</taxon>
        <taxon>Metazoa</taxon>
        <taxon>Ecdysozoa</taxon>
        <taxon>Arthropoda</taxon>
        <taxon>Crustacea</taxon>
        <taxon>Multicrustacea</taxon>
        <taxon>Malacostraca</taxon>
        <taxon>Eumalacostraca</taxon>
        <taxon>Eucarida</taxon>
        <taxon>Decapoda</taxon>
        <taxon>Pleocyemata</taxon>
        <taxon>Astacidea</taxon>
        <taxon>Nephropoidea</taxon>
        <taxon>Nephropidae</taxon>
        <taxon>Homarus</taxon>
    </lineage>
</organism>
<feature type="signal peptide" evidence="2">
    <location>
        <begin position="1"/>
        <end position="24"/>
    </location>
</feature>
<evidence type="ECO:0000313" key="3">
    <source>
        <dbReference type="EMBL" id="KAG7155306.1"/>
    </source>
</evidence>
<keyword evidence="4" id="KW-1185">Reference proteome</keyword>
<evidence type="ECO:0000256" key="1">
    <source>
        <dbReference type="SAM" id="MobiDB-lite"/>
    </source>
</evidence>
<evidence type="ECO:0000256" key="2">
    <source>
        <dbReference type="SAM" id="SignalP"/>
    </source>
</evidence>
<dbReference type="Proteomes" id="UP000747542">
    <property type="component" value="Unassembled WGS sequence"/>
</dbReference>
<accession>A0A8J5JEX2</accession>
<comment type="caution">
    <text evidence="3">The sequence shown here is derived from an EMBL/GenBank/DDBJ whole genome shotgun (WGS) entry which is preliminary data.</text>
</comment>
<reference evidence="3" key="1">
    <citation type="journal article" date="2021" name="Sci. Adv.">
        <title>The American lobster genome reveals insights on longevity, neural, and immune adaptations.</title>
        <authorList>
            <person name="Polinski J.M."/>
            <person name="Zimin A.V."/>
            <person name="Clark K.F."/>
            <person name="Kohn A.B."/>
            <person name="Sadowski N."/>
            <person name="Timp W."/>
            <person name="Ptitsyn A."/>
            <person name="Khanna P."/>
            <person name="Romanova D.Y."/>
            <person name="Williams P."/>
            <person name="Greenwood S.J."/>
            <person name="Moroz L.L."/>
            <person name="Walt D.R."/>
            <person name="Bodnar A.G."/>
        </authorList>
    </citation>
    <scope>NUCLEOTIDE SEQUENCE</scope>
    <source>
        <strain evidence="3">GMGI-L3</strain>
    </source>
</reference>
<proteinExistence type="predicted"/>
<feature type="region of interest" description="Disordered" evidence="1">
    <location>
        <begin position="135"/>
        <end position="154"/>
    </location>
</feature>
<keyword evidence="2" id="KW-0732">Signal</keyword>
<gene>
    <name evidence="3" type="ORF">Hamer_G024632</name>
</gene>
<dbReference type="EMBL" id="JAHLQT010042058">
    <property type="protein sequence ID" value="KAG7155306.1"/>
    <property type="molecule type" value="Genomic_DNA"/>
</dbReference>
<dbReference type="AlphaFoldDB" id="A0A8J5JEX2"/>
<sequence>MCGEVDVWRIKTVLVGLLAVTASADDWKEDLSNKLSIGVRDGGYSRAVLDCEDDHMAFVIALEEDFEGVVYTRGSFHTRRGPCFLDATGGKEFALKCHDRITVNATVAGIKSKISLVDPDPGSKLNSKNEVVATSSSSVVTLTPGRLTPPKEEL</sequence>